<dbReference type="SMART" id="SM00287">
    <property type="entry name" value="SH3b"/>
    <property type="match status" value="4"/>
</dbReference>
<name>A0A2P8H392_9BACL</name>
<feature type="domain" description="SH3b" evidence="1">
    <location>
        <begin position="655"/>
        <end position="720"/>
    </location>
</feature>
<evidence type="ECO:0000313" key="2">
    <source>
        <dbReference type="EMBL" id="PSL40670.1"/>
    </source>
</evidence>
<evidence type="ECO:0000259" key="1">
    <source>
        <dbReference type="PROSITE" id="PS51781"/>
    </source>
</evidence>
<protein>
    <submittedName>
        <fullName evidence="2">Beta-N-acetylglucosaminidase</fullName>
    </submittedName>
</protein>
<accession>A0A2P8H392</accession>
<proteinExistence type="predicted"/>
<keyword evidence="3" id="KW-1185">Reference proteome</keyword>
<organism evidence="2 3">
    <name type="scientific">Planomicrobium soli</name>
    <dbReference type="NCBI Taxonomy" id="1176648"/>
    <lineage>
        <taxon>Bacteria</taxon>
        <taxon>Bacillati</taxon>
        <taxon>Bacillota</taxon>
        <taxon>Bacilli</taxon>
        <taxon>Bacillales</taxon>
        <taxon>Caryophanaceae</taxon>
        <taxon>Planomicrobium</taxon>
    </lineage>
</organism>
<dbReference type="PANTHER" id="PTHR34408">
    <property type="entry name" value="FAMILY PROTEIN, PUTATIVE-RELATED"/>
    <property type="match status" value="1"/>
</dbReference>
<sequence>MFLKNIIENRKILAIILVLLLGLGAVFFNADTGYAADSYKGIALKNPTNIYSSTSSSSTVLKSYRQGSVLKYTSYSNEWYRATVIVNGQSKRGFISKADVENLDSVQQSLSGIALKNPTAVYSFVSLSSKKVKTYSGGSILKYQTYSENWYSATVILSGKRTTVYLPKNSVENRFVQQKSLSGVALKSATAIYSKAATSSNILRTYSEGTILKYKTFSENWYEAKIYLSGKETIGYIHSSHVEDALEQQTSLKGIGLKSPTAIYSRASINSKQLKTYAAGAILSYKTFTSQWYQATIYLNGVKTIGYIHTSHTEGINNGSESLNGVALKTPTNVYALASRNAKVLTTYSKPNQFALETFSPNWFKTKVTVNGKEVTAYVHNDDISKDRILTTVTSYPTNFKNVVDIQMNLSDPPQVSRTTGGWMNASRSQVEYYANPANFKENTTNYYQFLVLSQPAGLNANEVNQKILFNHGILTGKAQAFIDAGKKYNVNEAYLISHALLETGNGSSVLAKGIPVDITGKMVSEKDAAYTVYNMYGIGATDDCPESCGAKRAFDEGWFTPEAAIVGGADFIRTYIARGQDTLYKMRWNPAKTGTQQYATDIGWSIKQTARIEQLYKLVDNFVLIFDVPQYGSQPASSGDPAAYLVVKPTTYPAGIYGINTATIELNLRDKPTTSNSKILKTIPVKAKFDVLQKDGNWYQVKYSGTMGWASADYVDLLNLLEVKTNGLNVRTDSKATSASLGKVDTGTLLPAAIDSSNQLIRSNEWYKITYNGKAAWVSGGKNGTEYITVK</sequence>
<dbReference type="AlphaFoldDB" id="A0A2P8H392"/>
<dbReference type="Pfam" id="PF08239">
    <property type="entry name" value="SH3_3"/>
    <property type="match status" value="1"/>
</dbReference>
<dbReference type="SMART" id="SM00047">
    <property type="entry name" value="LYZ2"/>
    <property type="match status" value="1"/>
</dbReference>
<dbReference type="Gene3D" id="1.10.530.10">
    <property type="match status" value="1"/>
</dbReference>
<dbReference type="InterPro" id="IPR052354">
    <property type="entry name" value="Cell_Wall_Dynamics_Protein"/>
</dbReference>
<dbReference type="Proteomes" id="UP000242682">
    <property type="component" value="Unassembled WGS sequence"/>
</dbReference>
<dbReference type="PANTHER" id="PTHR34408:SF1">
    <property type="entry name" value="GLYCOSYL HYDROLASE FAMILY 19 DOMAIN-CONTAINING PROTEIN HI_1415"/>
    <property type="match status" value="1"/>
</dbReference>
<dbReference type="EMBL" id="PYAT01000004">
    <property type="protein sequence ID" value="PSL40670.1"/>
    <property type="molecule type" value="Genomic_DNA"/>
</dbReference>
<reference evidence="2 3" key="1">
    <citation type="submission" date="2018-03" db="EMBL/GenBank/DDBJ databases">
        <title>Genomic Encyclopedia of Type Strains, Phase III (KMG-III): the genomes of soil and plant-associated and newly described type strains.</title>
        <authorList>
            <person name="Whitman W."/>
        </authorList>
    </citation>
    <scope>NUCLEOTIDE SEQUENCE [LARGE SCALE GENOMIC DNA]</scope>
    <source>
        <strain evidence="2 3">CGMCC 1.12259</strain>
    </source>
</reference>
<dbReference type="Gene3D" id="2.30.30.40">
    <property type="entry name" value="SH3 Domains"/>
    <property type="match status" value="6"/>
</dbReference>
<dbReference type="PROSITE" id="PS51781">
    <property type="entry name" value="SH3B"/>
    <property type="match status" value="1"/>
</dbReference>
<comment type="caution">
    <text evidence="2">The sequence shown here is derived from an EMBL/GenBank/DDBJ whole genome shotgun (WGS) entry which is preliminary data.</text>
</comment>
<dbReference type="InterPro" id="IPR003646">
    <property type="entry name" value="SH3-like_bac-type"/>
</dbReference>
<dbReference type="Pfam" id="PF01832">
    <property type="entry name" value="Glucosaminidase"/>
    <property type="match status" value="1"/>
</dbReference>
<gene>
    <name evidence="2" type="ORF">B0H99_104132</name>
</gene>
<dbReference type="InterPro" id="IPR002901">
    <property type="entry name" value="MGlyc_endo_b_GlcNAc-like_dom"/>
</dbReference>
<evidence type="ECO:0000313" key="3">
    <source>
        <dbReference type="Proteomes" id="UP000242682"/>
    </source>
</evidence>
<dbReference type="GO" id="GO:0004040">
    <property type="term" value="F:amidase activity"/>
    <property type="evidence" value="ECO:0007669"/>
    <property type="project" value="InterPro"/>
</dbReference>